<dbReference type="OMA" id="SHAAWST"/>
<protein>
    <recommendedName>
        <fullName evidence="3">Integrator complex subunit 7</fullName>
    </recommendedName>
</protein>
<dbReference type="AlphaFoldDB" id="A0A067D000"/>
<gene>
    <name evidence="1" type="ORF">SPRG_02854</name>
</gene>
<dbReference type="VEuPathDB" id="FungiDB:SPRG_02854"/>
<dbReference type="STRING" id="695850.A0A067D000"/>
<evidence type="ECO:0000313" key="2">
    <source>
        <dbReference type="Proteomes" id="UP000030745"/>
    </source>
</evidence>
<organism evidence="1 2">
    <name type="scientific">Saprolegnia parasitica (strain CBS 223.65)</name>
    <dbReference type="NCBI Taxonomy" id="695850"/>
    <lineage>
        <taxon>Eukaryota</taxon>
        <taxon>Sar</taxon>
        <taxon>Stramenopiles</taxon>
        <taxon>Oomycota</taxon>
        <taxon>Saprolegniomycetes</taxon>
        <taxon>Saprolegniales</taxon>
        <taxon>Saprolegniaceae</taxon>
        <taxon>Saprolegnia</taxon>
    </lineage>
</organism>
<evidence type="ECO:0008006" key="3">
    <source>
        <dbReference type="Google" id="ProtNLM"/>
    </source>
</evidence>
<dbReference type="GeneID" id="24125393"/>
<proteinExistence type="predicted"/>
<evidence type="ECO:0000313" key="1">
    <source>
        <dbReference type="EMBL" id="KDO32377.1"/>
    </source>
</evidence>
<sequence length="574" mass="60595">MLSTDSAPRPTGVVPTLLNAAADVSIDSALLLCIVSQLEVAARSVDIPLASLRWLTAETDPKRTSLFLHMAYHASRRSVPGALLELLRVLAVTATHPVSVGSTTIVRKALQLVEALVREMPAAVVPTIGPVLLQLLSTSTPHTDALWVAMSHLAWYMAVPNEVAASALALPSSSRSLAIVVSLLRSGGDAEALVLRAHAVHRSAYMSFKLARECVLHGAFATAAQLLPTVLASTLSSMTHHWTKAVALWVDGEALVCATTSAVPLRAFDALHEALATLQLAASSDVAFETLYSFVSARLGFLNTLQSALQYAFESIIASGHIFSSTKWTDLQHQLQRHARAFALLSHAAWSTTDLDALASHISLCELVAVAIDKTVHGRTATVATPTVLPRHPSWQFVADYAAHLAATEATQMESLVALLQAVCTLPCAVPRPLMRSDAPALSLDMTLAPGPSVKQISRTVLGVTTAVDLAATIHVSLQLDATVSASSPLRDLSGRGTLQLEVTLSSDGATTVFEAPLLAHGDGSCSSHVPLVIDAARLGEHSSHAISVAAWVATPTRRCLLAAKALDRTVVVY</sequence>
<dbReference type="EMBL" id="KK583195">
    <property type="protein sequence ID" value="KDO32377.1"/>
    <property type="molecule type" value="Genomic_DNA"/>
</dbReference>
<dbReference type="KEGG" id="spar:SPRG_02854"/>
<accession>A0A067D000</accession>
<reference evidence="1 2" key="1">
    <citation type="journal article" date="2013" name="PLoS Genet.">
        <title>Distinctive expansion of potential virulence genes in the genome of the oomycete fish pathogen Saprolegnia parasitica.</title>
        <authorList>
            <person name="Jiang R.H."/>
            <person name="de Bruijn I."/>
            <person name="Haas B.J."/>
            <person name="Belmonte R."/>
            <person name="Lobach L."/>
            <person name="Christie J."/>
            <person name="van den Ackerveken G."/>
            <person name="Bottin A."/>
            <person name="Bulone V."/>
            <person name="Diaz-Moreno S.M."/>
            <person name="Dumas B."/>
            <person name="Fan L."/>
            <person name="Gaulin E."/>
            <person name="Govers F."/>
            <person name="Grenville-Briggs L.J."/>
            <person name="Horner N.R."/>
            <person name="Levin J.Z."/>
            <person name="Mammella M."/>
            <person name="Meijer H.J."/>
            <person name="Morris P."/>
            <person name="Nusbaum C."/>
            <person name="Oome S."/>
            <person name="Phillips A.J."/>
            <person name="van Rooyen D."/>
            <person name="Rzeszutek E."/>
            <person name="Saraiva M."/>
            <person name="Secombes C.J."/>
            <person name="Seidl M.F."/>
            <person name="Snel B."/>
            <person name="Stassen J.H."/>
            <person name="Sykes S."/>
            <person name="Tripathy S."/>
            <person name="van den Berg H."/>
            <person name="Vega-Arreguin J.C."/>
            <person name="Wawra S."/>
            <person name="Young S.K."/>
            <person name="Zeng Q."/>
            <person name="Dieguez-Uribeondo J."/>
            <person name="Russ C."/>
            <person name="Tyler B.M."/>
            <person name="van West P."/>
        </authorList>
    </citation>
    <scope>NUCLEOTIDE SEQUENCE [LARGE SCALE GENOMIC DNA]</scope>
    <source>
        <strain evidence="1 2">CBS 223.65</strain>
    </source>
</reference>
<dbReference type="OrthoDB" id="65397at2759"/>
<name>A0A067D000_SAPPC</name>
<keyword evidence="2" id="KW-1185">Reference proteome</keyword>
<dbReference type="Proteomes" id="UP000030745">
    <property type="component" value="Unassembled WGS sequence"/>
</dbReference>
<dbReference type="RefSeq" id="XP_012196831.1">
    <property type="nucleotide sequence ID" value="XM_012341441.1"/>
</dbReference>